<keyword evidence="3" id="KW-1185">Reference proteome</keyword>
<gene>
    <name evidence="2" type="ORF">J2X04_003033</name>
</gene>
<proteinExistence type="predicted"/>
<evidence type="ECO:0000313" key="2">
    <source>
        <dbReference type="EMBL" id="MDR7100652.1"/>
    </source>
</evidence>
<reference evidence="2 3" key="1">
    <citation type="submission" date="2023-07" db="EMBL/GenBank/DDBJ databases">
        <title>Sorghum-associated microbial communities from plants grown in Nebraska, USA.</title>
        <authorList>
            <person name="Schachtman D."/>
        </authorList>
    </citation>
    <scope>NUCLEOTIDE SEQUENCE [LARGE SCALE GENOMIC DNA]</scope>
    <source>
        <strain evidence="2 3">BE187</strain>
    </source>
</reference>
<evidence type="ECO:0000259" key="1">
    <source>
        <dbReference type="Pfam" id="PF12146"/>
    </source>
</evidence>
<protein>
    <submittedName>
        <fullName evidence="2">Pimeloyl-ACP methyl ester carboxylesterase</fullName>
    </submittedName>
</protein>
<dbReference type="RefSeq" id="WP_310055671.1">
    <property type="nucleotide sequence ID" value="NZ_JAVDVW010000002.1"/>
</dbReference>
<dbReference type="InterPro" id="IPR022742">
    <property type="entry name" value="Hydrolase_4"/>
</dbReference>
<organism evidence="2 3">
    <name type="scientific">Agrilutibacter niabensis</name>
    <dbReference type="NCBI Taxonomy" id="380628"/>
    <lineage>
        <taxon>Bacteria</taxon>
        <taxon>Pseudomonadati</taxon>
        <taxon>Pseudomonadota</taxon>
        <taxon>Gammaproteobacteria</taxon>
        <taxon>Lysobacterales</taxon>
        <taxon>Lysobacteraceae</taxon>
        <taxon>Agrilutibacter</taxon>
    </lineage>
</organism>
<dbReference type="Pfam" id="PF12146">
    <property type="entry name" value="Hydrolase_4"/>
    <property type="match status" value="1"/>
</dbReference>
<name>A0ABU1VT95_9GAMM</name>
<sequence>MITGILLAGLMYLSVCGLLYLSQRSYIYYPTGRNPDVPAVILNRDDARIVVSSNDIRSDRAILYFGGNAEDVSRAIAPLSQAFPGTAIYAMHYRGYGGSSGTPSERALVADGIALHDLVARTHPRISIIGRSLGSGVAIQIAASRPTDRLVLVTPYDSIAELAADHFKLFPVRLILRDRYESWRYASRMTVPTTLIVATQDQVIPNRSSEKLARAFPPGIANLVRIPGADHNNVSDFPGYVAALGGQVTQGH</sequence>
<accession>A0ABU1VT95</accession>
<evidence type="ECO:0000313" key="3">
    <source>
        <dbReference type="Proteomes" id="UP001267878"/>
    </source>
</evidence>
<comment type="caution">
    <text evidence="2">The sequence shown here is derived from an EMBL/GenBank/DDBJ whole genome shotgun (WGS) entry which is preliminary data.</text>
</comment>
<dbReference type="InterPro" id="IPR029058">
    <property type="entry name" value="AB_hydrolase_fold"/>
</dbReference>
<feature type="domain" description="Serine aminopeptidase S33" evidence="1">
    <location>
        <begin position="83"/>
        <end position="162"/>
    </location>
</feature>
<dbReference type="PANTHER" id="PTHR12277">
    <property type="entry name" value="ALPHA/BETA HYDROLASE DOMAIN-CONTAINING PROTEIN"/>
    <property type="match status" value="1"/>
</dbReference>
<dbReference type="SUPFAM" id="SSF53474">
    <property type="entry name" value="alpha/beta-Hydrolases"/>
    <property type="match status" value="1"/>
</dbReference>
<dbReference type="PANTHER" id="PTHR12277:SF81">
    <property type="entry name" value="PROTEIN ABHD13"/>
    <property type="match status" value="1"/>
</dbReference>
<dbReference type="Gene3D" id="3.40.50.1820">
    <property type="entry name" value="alpha/beta hydrolase"/>
    <property type="match status" value="1"/>
</dbReference>
<dbReference type="Proteomes" id="UP001267878">
    <property type="component" value="Unassembled WGS sequence"/>
</dbReference>
<dbReference type="EMBL" id="JAVDVW010000002">
    <property type="protein sequence ID" value="MDR7100652.1"/>
    <property type="molecule type" value="Genomic_DNA"/>
</dbReference>